<accession>A0AAN4R4U8</accession>
<evidence type="ECO:0000313" key="1">
    <source>
        <dbReference type="EMBL" id="GEL54795.1"/>
    </source>
</evidence>
<gene>
    <name evidence="1" type="ORF">ABO01nite_28020</name>
</gene>
<protein>
    <submittedName>
        <fullName evidence="1">Uncharacterized protein</fullName>
    </submittedName>
</protein>
<proteinExistence type="predicted"/>
<keyword evidence="2" id="KW-1185">Reference proteome</keyword>
<sequence length="125" mass="13543">MHGEGSNFAYGGHSLNASASGFLCADPLGGIAPGQRKGRLCTAWLACFTCPNAVIPLDADTLARLLRTREALVEARSTMVSDRWMLLYAPKLEILERDVLPRFSTELHAAARANHDEACFTGPIE</sequence>
<comment type="caution">
    <text evidence="1">The sequence shown here is derived from an EMBL/GenBank/DDBJ whole genome shotgun (WGS) entry which is preliminary data.</text>
</comment>
<evidence type="ECO:0000313" key="2">
    <source>
        <dbReference type="Proteomes" id="UP000321287"/>
    </source>
</evidence>
<reference evidence="1 2" key="1">
    <citation type="submission" date="2019-07" db="EMBL/GenBank/DDBJ databases">
        <title>Whole genome shotgun sequence of Asaia bogorensis NBRC 16594.</title>
        <authorList>
            <person name="Hosoyama A."/>
            <person name="Uohara A."/>
            <person name="Ohji S."/>
            <person name="Ichikawa N."/>
        </authorList>
    </citation>
    <scope>NUCLEOTIDE SEQUENCE [LARGE SCALE GENOMIC DNA]</scope>
    <source>
        <strain evidence="1 2">NBRC 16594</strain>
    </source>
</reference>
<organism evidence="1 2">
    <name type="scientific">Asaia bogorensis NBRC 16594</name>
    <dbReference type="NCBI Taxonomy" id="1231624"/>
    <lineage>
        <taxon>Bacteria</taxon>
        <taxon>Pseudomonadati</taxon>
        <taxon>Pseudomonadota</taxon>
        <taxon>Alphaproteobacteria</taxon>
        <taxon>Acetobacterales</taxon>
        <taxon>Acetobacteraceae</taxon>
        <taxon>Asaia</taxon>
    </lineage>
</organism>
<name>A0AAN4R4U8_9PROT</name>
<dbReference type="Proteomes" id="UP000321287">
    <property type="component" value="Unassembled WGS sequence"/>
</dbReference>
<dbReference type="AlphaFoldDB" id="A0AAN4R4U8"/>
<dbReference type="EMBL" id="BJVS01000010">
    <property type="protein sequence ID" value="GEL54795.1"/>
    <property type="molecule type" value="Genomic_DNA"/>
</dbReference>